<dbReference type="Pfam" id="PF07690">
    <property type="entry name" value="MFS_1"/>
    <property type="match status" value="1"/>
</dbReference>
<comment type="subcellular location">
    <subcellularLocation>
        <location evidence="1">Membrane</location>
        <topology evidence="1">Multi-pass membrane protein</topology>
    </subcellularLocation>
</comment>
<keyword evidence="5 6" id="KW-0472">Membrane</keyword>
<dbReference type="GO" id="GO:0016020">
    <property type="term" value="C:membrane"/>
    <property type="evidence" value="ECO:0007669"/>
    <property type="project" value="UniProtKB-SubCell"/>
</dbReference>
<dbReference type="Gene3D" id="1.20.1250.20">
    <property type="entry name" value="MFS general substrate transporter like domains"/>
    <property type="match status" value="2"/>
</dbReference>
<feature type="transmembrane region" description="Helical" evidence="6">
    <location>
        <begin position="37"/>
        <end position="56"/>
    </location>
</feature>
<evidence type="ECO:0000256" key="1">
    <source>
        <dbReference type="ARBA" id="ARBA00004141"/>
    </source>
</evidence>
<dbReference type="PANTHER" id="PTHR43791:SF48">
    <property type="entry name" value="TRANSPORTER, PUTATIVE (AFU_ORTHOLOGUE AFUA_4G01000)-RELATED"/>
    <property type="match status" value="1"/>
</dbReference>
<dbReference type="GeneID" id="54576376"/>
<evidence type="ECO:0000256" key="6">
    <source>
        <dbReference type="SAM" id="Phobius"/>
    </source>
</evidence>
<dbReference type="InterPro" id="IPR011701">
    <property type="entry name" value="MFS"/>
</dbReference>
<feature type="transmembrane region" description="Helical" evidence="6">
    <location>
        <begin position="76"/>
        <end position="94"/>
    </location>
</feature>
<keyword evidence="2" id="KW-0813">Transport</keyword>
<feature type="transmembrane region" description="Helical" evidence="6">
    <location>
        <begin position="339"/>
        <end position="359"/>
    </location>
</feature>
<dbReference type="GO" id="GO:0022857">
    <property type="term" value="F:transmembrane transporter activity"/>
    <property type="evidence" value="ECO:0007669"/>
    <property type="project" value="InterPro"/>
</dbReference>
<dbReference type="PROSITE" id="PS50850">
    <property type="entry name" value="MFS"/>
    <property type="match status" value="1"/>
</dbReference>
<keyword evidence="3 6" id="KW-0812">Transmembrane</keyword>
<keyword evidence="9" id="KW-1185">Reference proteome</keyword>
<keyword evidence="4 6" id="KW-1133">Transmembrane helix</keyword>
<evidence type="ECO:0000256" key="3">
    <source>
        <dbReference type="ARBA" id="ARBA00022692"/>
    </source>
</evidence>
<sequence length="491" mass="54595">MDFKNSTENNEKVDANYNVVPLREAMCKTERRLRRKIDIFVVPTVMLMYLMCFIDRANIGNARLAGFEKDLKLKGYDYNTVLSIFYVGYILFEIPATMCCKIMGPGWFLPLATVGFGACSIATAFVKTRAQVCAVRFLLGIFEAGLMPGCAYYLSRWYRRAEYSFRLGIFFSTVPLSGAFGGLIASGILKLPHLGSLKGWQMIFAIEGIITVAIGLLAFVTMTDRPETARWLTEEQKELAINRVKSERLAQAVLLDRIDATKLKRGFTNPITLATSFIFFLGNVTVLGISFFLPTIIRTIYPSRTTIDQQLLTVPPYIVGALLLLLISGLSWRFDHRQAFIILTGPTVFAGYAIFLATINANIRYAAVFLSASTAFALGVMSNAQVAANVTSDSARNIALGTNAIFGYCGALLATWTYLPWDSPKYMLGNGINLACAATWTIVGIGAAAWMVYDNKKRDERQAAGMEEIVGLSQLEIQDLEFRHPAWRWKL</sequence>
<organism evidence="8 9">
    <name type="scientific">Trematosphaeria pertusa</name>
    <dbReference type="NCBI Taxonomy" id="390896"/>
    <lineage>
        <taxon>Eukaryota</taxon>
        <taxon>Fungi</taxon>
        <taxon>Dikarya</taxon>
        <taxon>Ascomycota</taxon>
        <taxon>Pezizomycotina</taxon>
        <taxon>Dothideomycetes</taxon>
        <taxon>Pleosporomycetidae</taxon>
        <taxon>Pleosporales</taxon>
        <taxon>Massarineae</taxon>
        <taxon>Trematosphaeriaceae</taxon>
        <taxon>Trematosphaeria</taxon>
    </lineage>
</organism>
<dbReference type="Proteomes" id="UP000800094">
    <property type="component" value="Unassembled WGS sequence"/>
</dbReference>
<dbReference type="FunFam" id="1.20.1250.20:FF:000034">
    <property type="entry name" value="MFS general substrate transporter"/>
    <property type="match status" value="1"/>
</dbReference>
<evidence type="ECO:0000256" key="4">
    <source>
        <dbReference type="ARBA" id="ARBA00022989"/>
    </source>
</evidence>
<dbReference type="InterPro" id="IPR036259">
    <property type="entry name" value="MFS_trans_sf"/>
</dbReference>
<dbReference type="InterPro" id="IPR020846">
    <property type="entry name" value="MFS_dom"/>
</dbReference>
<proteinExistence type="predicted"/>
<dbReference type="EMBL" id="ML987189">
    <property type="protein sequence ID" value="KAF2256075.1"/>
    <property type="molecule type" value="Genomic_DNA"/>
</dbReference>
<dbReference type="SUPFAM" id="SSF103473">
    <property type="entry name" value="MFS general substrate transporter"/>
    <property type="match status" value="1"/>
</dbReference>
<dbReference type="PANTHER" id="PTHR43791">
    <property type="entry name" value="PERMEASE-RELATED"/>
    <property type="match status" value="1"/>
</dbReference>
<name>A0A6A6IZQ9_9PLEO</name>
<feature type="transmembrane region" description="Helical" evidence="6">
    <location>
        <begin position="398"/>
        <end position="419"/>
    </location>
</feature>
<evidence type="ECO:0000256" key="5">
    <source>
        <dbReference type="ARBA" id="ARBA00023136"/>
    </source>
</evidence>
<dbReference type="FunFam" id="1.20.1250.20:FF:000013">
    <property type="entry name" value="MFS general substrate transporter"/>
    <property type="match status" value="1"/>
</dbReference>
<feature type="domain" description="Major facilitator superfamily (MFS) profile" evidence="7">
    <location>
        <begin position="41"/>
        <end position="456"/>
    </location>
</feature>
<accession>A0A6A6IZQ9</accession>
<gene>
    <name evidence="8" type="ORF">BU26DRAFT_414019</name>
</gene>
<evidence type="ECO:0000259" key="7">
    <source>
        <dbReference type="PROSITE" id="PS50850"/>
    </source>
</evidence>
<feature type="transmembrane region" description="Helical" evidence="6">
    <location>
        <begin position="137"/>
        <end position="155"/>
    </location>
</feature>
<feature type="transmembrane region" description="Helical" evidence="6">
    <location>
        <begin position="167"/>
        <end position="188"/>
    </location>
</feature>
<dbReference type="OrthoDB" id="2985014at2759"/>
<feature type="transmembrane region" description="Helical" evidence="6">
    <location>
        <begin position="314"/>
        <end position="332"/>
    </location>
</feature>
<evidence type="ECO:0000313" key="8">
    <source>
        <dbReference type="EMBL" id="KAF2256075.1"/>
    </source>
</evidence>
<reference evidence="8" key="1">
    <citation type="journal article" date="2020" name="Stud. Mycol.">
        <title>101 Dothideomycetes genomes: a test case for predicting lifestyles and emergence of pathogens.</title>
        <authorList>
            <person name="Haridas S."/>
            <person name="Albert R."/>
            <person name="Binder M."/>
            <person name="Bloem J."/>
            <person name="Labutti K."/>
            <person name="Salamov A."/>
            <person name="Andreopoulos B."/>
            <person name="Baker S."/>
            <person name="Barry K."/>
            <person name="Bills G."/>
            <person name="Bluhm B."/>
            <person name="Cannon C."/>
            <person name="Castanera R."/>
            <person name="Culley D."/>
            <person name="Daum C."/>
            <person name="Ezra D."/>
            <person name="Gonzalez J."/>
            <person name="Henrissat B."/>
            <person name="Kuo A."/>
            <person name="Liang C."/>
            <person name="Lipzen A."/>
            <person name="Lutzoni F."/>
            <person name="Magnuson J."/>
            <person name="Mondo S."/>
            <person name="Nolan M."/>
            <person name="Ohm R."/>
            <person name="Pangilinan J."/>
            <person name="Park H.-J."/>
            <person name="Ramirez L."/>
            <person name="Alfaro M."/>
            <person name="Sun H."/>
            <person name="Tritt A."/>
            <person name="Yoshinaga Y."/>
            <person name="Zwiers L.-H."/>
            <person name="Turgeon B."/>
            <person name="Goodwin S."/>
            <person name="Spatafora J."/>
            <person name="Crous P."/>
            <person name="Grigoriev I."/>
        </authorList>
    </citation>
    <scope>NUCLEOTIDE SEQUENCE</scope>
    <source>
        <strain evidence="8">CBS 122368</strain>
    </source>
</reference>
<evidence type="ECO:0000256" key="2">
    <source>
        <dbReference type="ARBA" id="ARBA00022448"/>
    </source>
</evidence>
<protein>
    <submittedName>
        <fullName evidence="8">MFS transporter</fullName>
    </submittedName>
</protein>
<feature type="transmembrane region" description="Helical" evidence="6">
    <location>
        <begin position="431"/>
        <end position="453"/>
    </location>
</feature>
<dbReference type="RefSeq" id="XP_033691079.1">
    <property type="nucleotide sequence ID" value="XM_033823046.1"/>
</dbReference>
<dbReference type="AlphaFoldDB" id="A0A6A6IZQ9"/>
<feature type="transmembrane region" description="Helical" evidence="6">
    <location>
        <begin position="200"/>
        <end position="220"/>
    </location>
</feature>
<feature type="transmembrane region" description="Helical" evidence="6">
    <location>
        <begin position="365"/>
        <end position="386"/>
    </location>
</feature>
<feature type="transmembrane region" description="Helical" evidence="6">
    <location>
        <begin position="271"/>
        <end position="294"/>
    </location>
</feature>
<evidence type="ECO:0000313" key="9">
    <source>
        <dbReference type="Proteomes" id="UP000800094"/>
    </source>
</evidence>
<feature type="transmembrane region" description="Helical" evidence="6">
    <location>
        <begin position="106"/>
        <end position="125"/>
    </location>
</feature>